<organism evidence="2 3">
    <name type="scientific">Dyella koreensis</name>
    <dbReference type="NCBI Taxonomy" id="311235"/>
    <lineage>
        <taxon>Bacteria</taxon>
        <taxon>Pseudomonadati</taxon>
        <taxon>Pseudomonadota</taxon>
        <taxon>Gammaproteobacteria</taxon>
        <taxon>Lysobacterales</taxon>
        <taxon>Rhodanobacteraceae</taxon>
        <taxon>Dyella</taxon>
    </lineage>
</organism>
<reference evidence="2 3" key="1">
    <citation type="submission" date="2020-10" db="EMBL/GenBank/DDBJ databases">
        <title>Phylogeny of dyella-like bacteria.</title>
        <authorList>
            <person name="Fu J."/>
        </authorList>
    </citation>
    <scope>NUCLEOTIDE SEQUENCE [LARGE SCALE GENOMIC DNA]</scope>
    <source>
        <strain evidence="2 3">BB4</strain>
    </source>
</reference>
<sequence>MRAVWQLWLQLWKRMPILVVLAILMWLGGLTLMALDTRRSEANVFLGAGLSAFASWFWHIGQGQVLRGLCRPESFLLPDFRRRLAWLGAISVLQWVIVPALLAALFVPSHGVLIAAALLFVAAMGLATGCGRRVGLLIWVVFIAAGWMPQLAGQIIKAALISPWTAPLLILATVLLLRMTLLPLLHIDDRDVEPSPLENANLGRTATVDGTPQPRGAIGKRIAGLFDYVAQHAMELALRRYRERPTAPHKLMLVRRLLLPHDNPQAIALRLLLVAGMVAIYFFVIMHRQHFNAAVVGAYAILLTMTRFPQLGRGMLRMRPNLADLYLTLAPTTHAEYQKMLVDALLILVPISVLTALAYTLLGSVLVHAAEPGRMLLTAAIVASSASLVALAVHLIGPEGSFGRAAVNLVLLLGSMAMYWGGYWLIGTVGYAIGGITLAVVTISFGGGVWYAAQREYQRRAPCFDAPLI</sequence>
<evidence type="ECO:0008006" key="4">
    <source>
        <dbReference type="Google" id="ProtNLM"/>
    </source>
</evidence>
<accession>A0ABW8K5R3</accession>
<keyword evidence="3" id="KW-1185">Reference proteome</keyword>
<feature type="transmembrane region" description="Helical" evidence="1">
    <location>
        <begin position="432"/>
        <end position="453"/>
    </location>
</feature>
<dbReference type="RefSeq" id="WP_379985510.1">
    <property type="nucleotide sequence ID" value="NZ_JADIKD010000009.1"/>
</dbReference>
<protein>
    <recommendedName>
        <fullName evidence="4">ABC transporter permease</fullName>
    </recommendedName>
</protein>
<name>A0ABW8K5R3_9GAMM</name>
<evidence type="ECO:0000256" key="1">
    <source>
        <dbReference type="SAM" id="Phobius"/>
    </source>
</evidence>
<feature type="transmembrane region" description="Helical" evidence="1">
    <location>
        <begin position="344"/>
        <end position="369"/>
    </location>
</feature>
<keyword evidence="1" id="KW-0812">Transmembrane</keyword>
<feature type="transmembrane region" description="Helical" evidence="1">
    <location>
        <begin position="267"/>
        <end position="285"/>
    </location>
</feature>
<dbReference type="Proteomes" id="UP001620408">
    <property type="component" value="Unassembled WGS sequence"/>
</dbReference>
<gene>
    <name evidence="2" type="ORF">ISS97_07500</name>
</gene>
<evidence type="ECO:0000313" key="2">
    <source>
        <dbReference type="EMBL" id="MFK2917103.1"/>
    </source>
</evidence>
<feature type="transmembrane region" description="Helical" evidence="1">
    <location>
        <begin position="291"/>
        <end position="309"/>
    </location>
</feature>
<feature type="transmembrane region" description="Helical" evidence="1">
    <location>
        <begin position="112"/>
        <end position="129"/>
    </location>
</feature>
<dbReference type="EMBL" id="JADIKD010000009">
    <property type="protein sequence ID" value="MFK2917103.1"/>
    <property type="molecule type" value="Genomic_DNA"/>
</dbReference>
<feature type="transmembrane region" description="Helical" evidence="1">
    <location>
        <begin position="375"/>
        <end position="393"/>
    </location>
</feature>
<feature type="transmembrane region" description="Helical" evidence="1">
    <location>
        <begin position="405"/>
        <end position="426"/>
    </location>
</feature>
<comment type="caution">
    <text evidence="2">The sequence shown here is derived from an EMBL/GenBank/DDBJ whole genome shotgun (WGS) entry which is preliminary data.</text>
</comment>
<evidence type="ECO:0000313" key="3">
    <source>
        <dbReference type="Proteomes" id="UP001620408"/>
    </source>
</evidence>
<feature type="transmembrane region" description="Helical" evidence="1">
    <location>
        <begin position="136"/>
        <end position="156"/>
    </location>
</feature>
<keyword evidence="1" id="KW-1133">Transmembrane helix</keyword>
<keyword evidence="1" id="KW-0472">Membrane</keyword>
<feature type="transmembrane region" description="Helical" evidence="1">
    <location>
        <begin position="84"/>
        <end position="106"/>
    </location>
</feature>
<feature type="transmembrane region" description="Helical" evidence="1">
    <location>
        <begin position="168"/>
        <end position="187"/>
    </location>
</feature>
<proteinExistence type="predicted"/>
<feature type="transmembrane region" description="Helical" evidence="1">
    <location>
        <begin position="44"/>
        <end position="63"/>
    </location>
</feature>